<dbReference type="EMBL" id="JAYMGO010000008">
    <property type="protein sequence ID" value="KAL1270218.1"/>
    <property type="molecule type" value="Genomic_DNA"/>
</dbReference>
<gene>
    <name evidence="3" type="ORF">QQF64_032507</name>
</gene>
<dbReference type="Pfam" id="PF25321">
    <property type="entry name" value="PH_RASGAP"/>
    <property type="match status" value="1"/>
</dbReference>
<dbReference type="InterPro" id="IPR057606">
    <property type="entry name" value="SynGAP1-like_PH"/>
</dbReference>
<feature type="region of interest" description="Disordered" evidence="1">
    <location>
        <begin position="96"/>
        <end position="122"/>
    </location>
</feature>
<accession>A0ABR3N016</accession>
<feature type="domain" description="Ras/Rap GTPase-activating protein SynGAP-like PH" evidence="2">
    <location>
        <begin position="138"/>
        <end position="184"/>
    </location>
</feature>
<evidence type="ECO:0000256" key="1">
    <source>
        <dbReference type="SAM" id="MobiDB-lite"/>
    </source>
</evidence>
<sequence>MFSGPTAMSTYITRCQHQGWMRVTDMKGSSIHWISCGQPLSEPVGWQVKFCLVAECQLVLLDKREISPLLFRERRAESCTVWLLRRSTSIPEGVRLRKDQSTQTRNAKSLTDRVGRRRSMPGGTVDKTVVAMDADTSTPFKVTGFLSRRLKGSIKRTKSQPKLDRHSSFRNILPGFKSAENDRLSREEISGSGMLGPYFVLMRLQYTDLHAAVCFPASGQCALLVYKLVAVHTEADGEFR</sequence>
<organism evidence="3 4">
    <name type="scientific">Cirrhinus molitorella</name>
    <name type="common">mud carp</name>
    <dbReference type="NCBI Taxonomy" id="172907"/>
    <lineage>
        <taxon>Eukaryota</taxon>
        <taxon>Metazoa</taxon>
        <taxon>Chordata</taxon>
        <taxon>Craniata</taxon>
        <taxon>Vertebrata</taxon>
        <taxon>Euteleostomi</taxon>
        <taxon>Actinopterygii</taxon>
        <taxon>Neopterygii</taxon>
        <taxon>Teleostei</taxon>
        <taxon>Ostariophysi</taxon>
        <taxon>Cypriniformes</taxon>
        <taxon>Cyprinidae</taxon>
        <taxon>Labeoninae</taxon>
        <taxon>Labeonini</taxon>
        <taxon>Cirrhinus</taxon>
    </lineage>
</organism>
<keyword evidence="4" id="KW-1185">Reference proteome</keyword>
<evidence type="ECO:0000313" key="3">
    <source>
        <dbReference type="EMBL" id="KAL1270218.1"/>
    </source>
</evidence>
<reference evidence="3 4" key="1">
    <citation type="submission" date="2023-09" db="EMBL/GenBank/DDBJ databases">
        <authorList>
            <person name="Wang M."/>
        </authorList>
    </citation>
    <scope>NUCLEOTIDE SEQUENCE [LARGE SCALE GENOMIC DNA]</scope>
    <source>
        <strain evidence="3">GT-2023</strain>
        <tissue evidence="3">Liver</tissue>
    </source>
</reference>
<evidence type="ECO:0000313" key="4">
    <source>
        <dbReference type="Proteomes" id="UP001558613"/>
    </source>
</evidence>
<evidence type="ECO:0000259" key="2">
    <source>
        <dbReference type="Pfam" id="PF25321"/>
    </source>
</evidence>
<comment type="caution">
    <text evidence="3">The sequence shown here is derived from an EMBL/GenBank/DDBJ whole genome shotgun (WGS) entry which is preliminary data.</text>
</comment>
<protein>
    <recommendedName>
        <fullName evidence="2">Ras/Rap GTPase-activating protein SynGAP-like PH domain-containing protein</fullName>
    </recommendedName>
</protein>
<dbReference type="Proteomes" id="UP001558613">
    <property type="component" value="Unassembled WGS sequence"/>
</dbReference>
<name>A0ABR3N016_9TELE</name>
<proteinExistence type="predicted"/>